<evidence type="ECO:0000313" key="2">
    <source>
        <dbReference type="EMBL" id="CAB9505456.1"/>
    </source>
</evidence>
<feature type="chain" id="PRO_5040477090" evidence="1">
    <location>
        <begin position="26"/>
        <end position="334"/>
    </location>
</feature>
<gene>
    <name evidence="2" type="ORF">SEMRO_231_G093750.1</name>
</gene>
<proteinExistence type="predicted"/>
<reference evidence="2" key="1">
    <citation type="submission" date="2020-06" db="EMBL/GenBank/DDBJ databases">
        <authorList>
            <consortium name="Plant Systems Biology data submission"/>
        </authorList>
    </citation>
    <scope>NUCLEOTIDE SEQUENCE</scope>
    <source>
        <strain evidence="2">D6</strain>
    </source>
</reference>
<dbReference type="OrthoDB" id="55425at2759"/>
<accession>A0A9N8DRK5</accession>
<dbReference type="AlphaFoldDB" id="A0A9N8DRK5"/>
<comment type="caution">
    <text evidence="2">The sequence shown here is derived from an EMBL/GenBank/DDBJ whole genome shotgun (WGS) entry which is preliminary data.</text>
</comment>
<evidence type="ECO:0000256" key="1">
    <source>
        <dbReference type="SAM" id="SignalP"/>
    </source>
</evidence>
<keyword evidence="1" id="KW-0732">Signal</keyword>
<evidence type="ECO:0000313" key="3">
    <source>
        <dbReference type="Proteomes" id="UP001153069"/>
    </source>
</evidence>
<dbReference type="Proteomes" id="UP001153069">
    <property type="component" value="Unassembled WGS sequence"/>
</dbReference>
<feature type="signal peptide" evidence="1">
    <location>
        <begin position="1"/>
        <end position="25"/>
    </location>
</feature>
<dbReference type="EMBL" id="CAICTM010000230">
    <property type="protein sequence ID" value="CAB9505456.1"/>
    <property type="molecule type" value="Genomic_DNA"/>
</dbReference>
<organism evidence="2 3">
    <name type="scientific">Seminavis robusta</name>
    <dbReference type="NCBI Taxonomy" id="568900"/>
    <lineage>
        <taxon>Eukaryota</taxon>
        <taxon>Sar</taxon>
        <taxon>Stramenopiles</taxon>
        <taxon>Ochrophyta</taxon>
        <taxon>Bacillariophyta</taxon>
        <taxon>Bacillariophyceae</taxon>
        <taxon>Bacillariophycidae</taxon>
        <taxon>Naviculales</taxon>
        <taxon>Naviculaceae</taxon>
        <taxon>Seminavis</taxon>
    </lineage>
</organism>
<sequence length="334" mass="35940">MKLVSSSSTLFLVVASAAIILLARAQDENVTDPDIILTVPPLDSNVTVAPVASGPPTPRPTLAPTCAVNTDCPGGQFCSSSSGNCELISCINWSAGTPRDETSFSEEPCIADGAEEGTAFCGWDGSCYSYSCENWYQFGPVEFTSFDINNPVPLACELYSTGAEENANSVVFGCRPYQPGSKAPETATWTHFFNQKCSSRPRGNDTFTCYQNTPSTDYTDFLAEVSNLNQQSCNRDFYDNEQPLYWYILQVQQDRKGAVIKHNHGRQNTASSASFDASAAVTTLFAQLISSDDPPPQPVPIPTDAPQESDGALPSCDTVLWAVVAVAAGVVWFL</sequence>
<protein>
    <submittedName>
        <fullName evidence="2">Uncharacterized protein</fullName>
    </submittedName>
</protein>
<name>A0A9N8DRK5_9STRA</name>
<keyword evidence="3" id="KW-1185">Reference proteome</keyword>